<feature type="compositionally biased region" description="Basic and acidic residues" evidence="1">
    <location>
        <begin position="17"/>
        <end position="29"/>
    </location>
</feature>
<name>A0ABQ4DJ62_9CELL</name>
<feature type="compositionally biased region" description="Acidic residues" evidence="1">
    <location>
        <begin position="63"/>
        <end position="82"/>
    </location>
</feature>
<keyword evidence="3" id="KW-1185">Reference proteome</keyword>
<reference evidence="2 3" key="1">
    <citation type="submission" date="2021-01" db="EMBL/GenBank/DDBJ databases">
        <title>Whole genome shotgun sequence of Cellulomonas phragmiteti NBRC 110785.</title>
        <authorList>
            <person name="Komaki H."/>
            <person name="Tamura T."/>
        </authorList>
    </citation>
    <scope>NUCLEOTIDE SEQUENCE [LARGE SCALE GENOMIC DNA]</scope>
    <source>
        <strain evidence="2 3">NBRC 110785</strain>
    </source>
</reference>
<feature type="region of interest" description="Disordered" evidence="1">
    <location>
        <begin position="1"/>
        <end position="29"/>
    </location>
</feature>
<dbReference type="EMBL" id="BONP01000005">
    <property type="protein sequence ID" value="GIG39378.1"/>
    <property type="molecule type" value="Genomic_DNA"/>
</dbReference>
<comment type="caution">
    <text evidence="2">The sequence shown here is derived from an EMBL/GenBank/DDBJ whole genome shotgun (WGS) entry which is preliminary data.</text>
</comment>
<evidence type="ECO:0000313" key="2">
    <source>
        <dbReference type="EMBL" id="GIG39378.1"/>
    </source>
</evidence>
<dbReference type="Proteomes" id="UP000614741">
    <property type="component" value="Unassembled WGS sequence"/>
</dbReference>
<organism evidence="2 3">
    <name type="scientific">Cellulomonas phragmiteti</name>
    <dbReference type="NCBI Taxonomy" id="478780"/>
    <lineage>
        <taxon>Bacteria</taxon>
        <taxon>Bacillati</taxon>
        <taxon>Actinomycetota</taxon>
        <taxon>Actinomycetes</taxon>
        <taxon>Micrococcales</taxon>
        <taxon>Cellulomonadaceae</taxon>
        <taxon>Cellulomonas</taxon>
    </lineage>
</organism>
<protein>
    <submittedName>
        <fullName evidence="2">Uncharacterized protein</fullName>
    </submittedName>
</protein>
<sequence length="82" mass="8918">MRDRPGSWYNRCMSSNRSRDLTSDPAAHHLADQPLAQAELDAADARAGGDAARAPRSLRAAELEPDDEAIASSDDWDDPARL</sequence>
<feature type="compositionally biased region" description="Low complexity" evidence="1">
    <location>
        <begin position="42"/>
        <end position="55"/>
    </location>
</feature>
<evidence type="ECO:0000313" key="3">
    <source>
        <dbReference type="Proteomes" id="UP000614741"/>
    </source>
</evidence>
<feature type="region of interest" description="Disordered" evidence="1">
    <location>
        <begin position="42"/>
        <end position="82"/>
    </location>
</feature>
<accession>A0ABQ4DJ62</accession>
<proteinExistence type="predicted"/>
<evidence type="ECO:0000256" key="1">
    <source>
        <dbReference type="SAM" id="MobiDB-lite"/>
    </source>
</evidence>
<gene>
    <name evidence="2" type="ORF">Cph01nite_11400</name>
</gene>